<dbReference type="Proteomes" id="UP000054423">
    <property type="component" value="Unassembled WGS sequence"/>
</dbReference>
<sequence length="77" mass="8631">MPFKHRERNDEARSKQASSEIQNCMSRIIAATNNYESYDDYLVGHRSCRCSQTDLSPCQGGSSSAPRMNFTPREAAA</sequence>
<proteinExistence type="predicted"/>
<evidence type="ECO:0000256" key="1">
    <source>
        <dbReference type="SAM" id="MobiDB-lite"/>
    </source>
</evidence>
<dbReference type="AlphaFoldDB" id="W2K4V7"/>
<name>W2K4V7_PHYNI</name>
<evidence type="ECO:0000313" key="2">
    <source>
        <dbReference type="EMBL" id="ETL80147.1"/>
    </source>
</evidence>
<dbReference type="EMBL" id="KI682840">
    <property type="protein sequence ID" value="ETL80147.1"/>
    <property type="molecule type" value="Genomic_DNA"/>
</dbReference>
<feature type="compositionally biased region" description="Polar residues" evidence="1">
    <location>
        <begin position="53"/>
        <end position="66"/>
    </location>
</feature>
<protein>
    <submittedName>
        <fullName evidence="2">Uncharacterized protein</fullName>
    </submittedName>
</protein>
<accession>W2K4V7</accession>
<organism evidence="2">
    <name type="scientific">Phytophthora nicotianae</name>
    <name type="common">Potato buckeye rot agent</name>
    <name type="synonym">Phytophthora parasitica</name>
    <dbReference type="NCBI Taxonomy" id="4792"/>
    <lineage>
        <taxon>Eukaryota</taxon>
        <taxon>Sar</taxon>
        <taxon>Stramenopiles</taxon>
        <taxon>Oomycota</taxon>
        <taxon>Peronosporomycetes</taxon>
        <taxon>Peronosporales</taxon>
        <taxon>Peronosporaceae</taxon>
        <taxon>Phytophthora</taxon>
    </lineage>
</organism>
<reference evidence="2" key="1">
    <citation type="submission" date="2013-11" db="EMBL/GenBank/DDBJ databases">
        <title>The Genome Sequence of Phytophthora parasitica CHvinca01.</title>
        <authorList>
            <consortium name="The Broad Institute Genomics Platform"/>
            <person name="Russ C."/>
            <person name="Tyler B."/>
            <person name="Panabieres F."/>
            <person name="Shan W."/>
            <person name="Tripathy S."/>
            <person name="Grunwald N."/>
            <person name="Machado M."/>
            <person name="Johnson C.S."/>
            <person name="Arredondo F."/>
            <person name="Hong C."/>
            <person name="Coffey M."/>
            <person name="Young S.K."/>
            <person name="Zeng Q."/>
            <person name="Gargeya S."/>
            <person name="Fitzgerald M."/>
            <person name="Abouelleil A."/>
            <person name="Alvarado L."/>
            <person name="Chapman S.B."/>
            <person name="Gainer-Dewar J."/>
            <person name="Goldberg J."/>
            <person name="Griggs A."/>
            <person name="Gujja S."/>
            <person name="Hansen M."/>
            <person name="Howarth C."/>
            <person name="Imamovic A."/>
            <person name="Ireland A."/>
            <person name="Larimer J."/>
            <person name="McCowan C."/>
            <person name="Murphy C."/>
            <person name="Pearson M."/>
            <person name="Poon T.W."/>
            <person name="Priest M."/>
            <person name="Roberts A."/>
            <person name="Saif S."/>
            <person name="Shea T."/>
            <person name="Sykes S."/>
            <person name="Wortman J."/>
            <person name="Nusbaum C."/>
            <person name="Birren B."/>
        </authorList>
    </citation>
    <scope>NUCLEOTIDE SEQUENCE [LARGE SCALE GENOMIC DNA]</scope>
    <source>
        <strain evidence="2">CHvinca01</strain>
    </source>
</reference>
<feature type="region of interest" description="Disordered" evidence="1">
    <location>
        <begin position="53"/>
        <end position="77"/>
    </location>
</feature>
<gene>
    <name evidence="2" type="ORF">L917_19337</name>
</gene>